<evidence type="ECO:0000259" key="4">
    <source>
        <dbReference type="PROSITE" id="PS51350"/>
    </source>
</evidence>
<reference evidence="5" key="1">
    <citation type="submission" date="2022-10" db="EMBL/GenBank/DDBJ databases">
        <title>The complete genomes of actinobacterial strains from the NBC collection.</title>
        <authorList>
            <person name="Joergensen T.S."/>
            <person name="Alvarez Arevalo M."/>
            <person name="Sterndorff E.B."/>
            <person name="Faurdal D."/>
            <person name="Vuksanovic O."/>
            <person name="Mourched A.-S."/>
            <person name="Charusanti P."/>
            <person name="Shaw S."/>
            <person name="Blin K."/>
            <person name="Weber T."/>
        </authorList>
    </citation>
    <scope>NUCLEOTIDE SEQUENCE</scope>
    <source>
        <strain evidence="5">NBC_00003</strain>
    </source>
</reference>
<dbReference type="InterPro" id="IPR002114">
    <property type="entry name" value="PTS_HPr_Ser_P_site"/>
</dbReference>
<dbReference type="PANTHER" id="PTHR33705:SF1">
    <property type="entry name" value="PHOSPHOCARRIER PROTEIN HPR"/>
    <property type="match status" value="1"/>
</dbReference>
<dbReference type="EMBL" id="CP108318">
    <property type="protein sequence ID" value="WTW66146.1"/>
    <property type="molecule type" value="Genomic_DNA"/>
</dbReference>
<sequence>MFEQEVTIAAPEGLSIRPAAQFVSEAKRFVSGITVTVMANGQSASAKSLFKLQALGVTQGATVVISAEGEDAQQAVEHLAKLLGELA</sequence>
<dbReference type="CDD" id="cd00367">
    <property type="entry name" value="PTS-HPr_like"/>
    <property type="match status" value="1"/>
</dbReference>
<dbReference type="NCBIfam" id="TIGR01003">
    <property type="entry name" value="PTS_HPr_family"/>
    <property type="match status" value="1"/>
</dbReference>
<evidence type="ECO:0000313" key="5">
    <source>
        <dbReference type="EMBL" id="WTW66146.1"/>
    </source>
</evidence>
<organism evidence="5">
    <name type="scientific">Streptomyces sp. NBC_00003</name>
    <dbReference type="NCBI Taxonomy" id="2903608"/>
    <lineage>
        <taxon>Bacteria</taxon>
        <taxon>Bacillati</taxon>
        <taxon>Actinomycetota</taxon>
        <taxon>Actinomycetes</taxon>
        <taxon>Kitasatosporales</taxon>
        <taxon>Streptomycetaceae</taxon>
        <taxon>Streptomyces</taxon>
    </lineage>
</organism>
<dbReference type="InterPro" id="IPR035895">
    <property type="entry name" value="HPr-like_sf"/>
</dbReference>
<dbReference type="SUPFAM" id="SSF55594">
    <property type="entry name" value="HPr-like"/>
    <property type="match status" value="1"/>
</dbReference>
<accession>A0AAU2VFA8</accession>
<keyword evidence="3" id="KW-0762">Sugar transport</keyword>
<keyword evidence="3" id="KW-0813">Transport</keyword>
<name>A0AAU2VFA8_9ACTN</name>
<proteinExistence type="predicted"/>
<dbReference type="InterPro" id="IPR050399">
    <property type="entry name" value="HPr"/>
</dbReference>
<dbReference type="Pfam" id="PF00381">
    <property type="entry name" value="PTS-HPr"/>
    <property type="match status" value="1"/>
</dbReference>
<protein>
    <recommendedName>
        <fullName evidence="2">Phosphocarrier protein HPr</fullName>
    </recommendedName>
</protein>
<evidence type="ECO:0000256" key="2">
    <source>
        <dbReference type="ARBA" id="ARBA00020422"/>
    </source>
</evidence>
<dbReference type="PRINTS" id="PR00107">
    <property type="entry name" value="PHOSPHOCPHPR"/>
</dbReference>
<feature type="domain" description="HPr" evidence="4">
    <location>
        <begin position="1"/>
        <end position="87"/>
    </location>
</feature>
<dbReference type="InterPro" id="IPR000032">
    <property type="entry name" value="HPr-like"/>
</dbReference>
<dbReference type="AlphaFoldDB" id="A0AAU2VFA8"/>
<dbReference type="PROSITE" id="PS51350">
    <property type="entry name" value="PTS_HPR_DOM"/>
    <property type="match status" value="1"/>
</dbReference>
<evidence type="ECO:0000256" key="3">
    <source>
        <dbReference type="ARBA" id="ARBA00022597"/>
    </source>
</evidence>
<dbReference type="PROSITE" id="PS00589">
    <property type="entry name" value="PTS_HPR_SER"/>
    <property type="match status" value="1"/>
</dbReference>
<dbReference type="Gene3D" id="3.30.1340.10">
    <property type="entry name" value="HPr-like"/>
    <property type="match status" value="1"/>
</dbReference>
<evidence type="ECO:0000256" key="1">
    <source>
        <dbReference type="ARBA" id="ARBA00003681"/>
    </source>
</evidence>
<gene>
    <name evidence="5" type="ORF">OG549_39035</name>
</gene>
<comment type="function">
    <text evidence="1">General (non sugar-specific) component of the phosphoenolpyruvate-dependent sugar phosphotransferase system (sugar PTS). This major carbohydrate active-transport system catalyzes the phosphorylation of incoming sugar substrates concomitantly with their translocation across the cell membrane. The phosphoryl group from phosphoenolpyruvate (PEP) is transferred to the phosphoryl carrier protein HPr by enzyme I. Phospho-HPr then transfers it to the PTS EIIA domain.</text>
</comment>
<dbReference type="PANTHER" id="PTHR33705">
    <property type="entry name" value="PHOSPHOCARRIER PROTEIN HPR"/>
    <property type="match status" value="1"/>
</dbReference>